<dbReference type="PANTHER" id="PTHR37484">
    <property type="entry name" value="ROD SHAPE-DETERMINING PROTEIN MRED"/>
    <property type="match status" value="1"/>
</dbReference>
<evidence type="ECO:0000313" key="11">
    <source>
        <dbReference type="Proteomes" id="UP000078599"/>
    </source>
</evidence>
<evidence type="ECO:0000256" key="8">
    <source>
        <dbReference type="SAM" id="MobiDB-lite"/>
    </source>
</evidence>
<dbReference type="InterPro" id="IPR007227">
    <property type="entry name" value="Cell_shape_determining_MreD"/>
</dbReference>
<keyword evidence="6 9" id="KW-1133">Transmembrane helix</keyword>
<sequence length="192" mass="21354">MSFLPRRRRSDQGAMPSARAPAGGAREVLLLPVNPWFIALSLLMALLIDFLPLGRLAWMPDMVALTLVFWNVHQPRRVGMAVAFVLGLAVDVQQGSVLGQHALVYTVLSYFAITLHRRLLWFPPLQQALHVLPLFVATQVLLLLVGMWAGGSFPGWAFLLAPVVQAALWPLLSWLLLAPQRRAPDSDRNRPL</sequence>
<evidence type="ECO:0000256" key="1">
    <source>
        <dbReference type="ARBA" id="ARBA00004651"/>
    </source>
</evidence>
<keyword evidence="3" id="KW-1003">Cell membrane</keyword>
<accession>A0ABP1YZ79</accession>
<keyword evidence="11" id="KW-1185">Reference proteome</keyword>
<comment type="similarity">
    <text evidence="2">Belongs to the MreD family.</text>
</comment>
<evidence type="ECO:0000256" key="6">
    <source>
        <dbReference type="ARBA" id="ARBA00022989"/>
    </source>
</evidence>
<dbReference type="NCBIfam" id="TIGR03426">
    <property type="entry name" value="shape_MreD"/>
    <property type="match status" value="1"/>
</dbReference>
<evidence type="ECO:0000256" key="2">
    <source>
        <dbReference type="ARBA" id="ARBA00007776"/>
    </source>
</evidence>
<feature type="transmembrane region" description="Helical" evidence="9">
    <location>
        <begin position="156"/>
        <end position="178"/>
    </location>
</feature>
<proteinExistence type="inferred from homology"/>
<keyword evidence="4 9" id="KW-0812">Transmembrane</keyword>
<evidence type="ECO:0000256" key="3">
    <source>
        <dbReference type="ARBA" id="ARBA00022475"/>
    </source>
</evidence>
<feature type="transmembrane region" description="Helical" evidence="9">
    <location>
        <begin position="36"/>
        <end position="58"/>
    </location>
</feature>
<comment type="subcellular location">
    <subcellularLocation>
        <location evidence="1">Cell membrane</location>
        <topology evidence="1">Multi-pass membrane protein</topology>
    </subcellularLocation>
</comment>
<gene>
    <name evidence="10" type="primary">mreD</name>
    <name evidence="10" type="ORF">THICB1_110270</name>
</gene>
<protein>
    <submittedName>
        <fullName evidence="10">Rod shape-determining protein mreD</fullName>
    </submittedName>
</protein>
<evidence type="ECO:0000313" key="10">
    <source>
        <dbReference type="EMBL" id="CQR27890.1"/>
    </source>
</evidence>
<feature type="transmembrane region" description="Helical" evidence="9">
    <location>
        <begin position="131"/>
        <end position="150"/>
    </location>
</feature>
<evidence type="ECO:0000256" key="5">
    <source>
        <dbReference type="ARBA" id="ARBA00022960"/>
    </source>
</evidence>
<organism evidence="10 11">
    <name type="scientific">Thiomonas arsenitoxydans (strain DSM 22701 / CIP 110005 / 3As)</name>
    <dbReference type="NCBI Taxonomy" id="426114"/>
    <lineage>
        <taxon>Bacteria</taxon>
        <taxon>Pseudomonadati</taxon>
        <taxon>Pseudomonadota</taxon>
        <taxon>Betaproteobacteria</taxon>
        <taxon>Burkholderiales</taxon>
        <taxon>Thiomonas</taxon>
    </lineage>
</organism>
<dbReference type="EMBL" id="CTRI01000003">
    <property type="protein sequence ID" value="CQR27890.1"/>
    <property type="molecule type" value="Genomic_DNA"/>
</dbReference>
<comment type="caution">
    <text evidence="10">The sequence shown here is derived from an EMBL/GenBank/DDBJ whole genome shotgun (WGS) entry which is preliminary data.</text>
</comment>
<dbReference type="PANTHER" id="PTHR37484:SF1">
    <property type="entry name" value="ROD SHAPE-DETERMINING PROTEIN MRED"/>
    <property type="match status" value="1"/>
</dbReference>
<dbReference type="InterPro" id="IPR026034">
    <property type="entry name" value="MreD_proteobac"/>
</dbReference>
<name>A0ABP1YZ79_THIA3</name>
<keyword evidence="7 9" id="KW-0472">Membrane</keyword>
<reference evidence="10 11" key="1">
    <citation type="submission" date="2015-03" db="EMBL/GenBank/DDBJ databases">
        <authorList>
            <person name="Regsiter A."/>
            <person name="william w."/>
        </authorList>
    </citation>
    <scope>NUCLEOTIDE SEQUENCE [LARGE SCALE GENOMIC DNA]</scope>
    <source>
        <strain evidence="10 11">CB1</strain>
    </source>
</reference>
<evidence type="ECO:0000256" key="9">
    <source>
        <dbReference type="SAM" id="Phobius"/>
    </source>
</evidence>
<evidence type="ECO:0000256" key="4">
    <source>
        <dbReference type="ARBA" id="ARBA00022692"/>
    </source>
</evidence>
<evidence type="ECO:0000256" key="7">
    <source>
        <dbReference type="ARBA" id="ARBA00023136"/>
    </source>
</evidence>
<dbReference type="Proteomes" id="UP000078599">
    <property type="component" value="Unassembled WGS sequence"/>
</dbReference>
<feature type="transmembrane region" description="Helical" evidence="9">
    <location>
        <begin position="102"/>
        <end position="119"/>
    </location>
</feature>
<feature type="region of interest" description="Disordered" evidence="8">
    <location>
        <begin position="1"/>
        <end position="20"/>
    </location>
</feature>
<keyword evidence="5" id="KW-0133">Cell shape</keyword>
<dbReference type="Pfam" id="PF04093">
    <property type="entry name" value="MreD"/>
    <property type="match status" value="1"/>
</dbReference>